<dbReference type="EMBL" id="CP038008">
    <property type="protein sequence ID" value="QBY28920.1"/>
    <property type="molecule type" value="Genomic_DNA"/>
</dbReference>
<dbReference type="AlphaFoldDB" id="A0A482PMJ3"/>
<accession>A0A482PMJ3</accession>
<sequence>MAPDGDATRLIRPTGQRGNTRHGAGWRRYASYPAYRPTGKYAACRRMATLRILSGLRPFYYLGYEAVGLISAAPSGTGYGIIAPASR</sequence>
<reference evidence="2" key="1">
    <citation type="submission" date="2019-03" db="EMBL/GenBank/DDBJ databases">
        <title>Complete genome sequence of enteropathogenic Citrobacter rodentium strain DBS100.</title>
        <authorList>
            <person name="Popov G."/>
            <person name="Fiebig A."/>
            <person name="Shideler S."/>
            <person name="Coombes B."/>
            <person name="Savchenko A."/>
        </authorList>
    </citation>
    <scope>NUCLEOTIDE SEQUENCE</scope>
    <source>
        <strain evidence="2">DBS100</strain>
    </source>
</reference>
<evidence type="ECO:0000256" key="1">
    <source>
        <dbReference type="SAM" id="MobiDB-lite"/>
    </source>
</evidence>
<evidence type="ECO:0000313" key="2">
    <source>
        <dbReference type="EMBL" id="QBY28920.1"/>
    </source>
</evidence>
<proteinExistence type="predicted"/>
<feature type="region of interest" description="Disordered" evidence="1">
    <location>
        <begin position="1"/>
        <end position="23"/>
    </location>
</feature>
<name>A0A482PMJ3_CITRO</name>
<gene>
    <name evidence="2" type="ORF">E2R62_08635</name>
</gene>
<organism evidence="2">
    <name type="scientific">Citrobacter rodentium</name>
    <dbReference type="NCBI Taxonomy" id="67825"/>
    <lineage>
        <taxon>Bacteria</taxon>
        <taxon>Pseudomonadati</taxon>
        <taxon>Pseudomonadota</taxon>
        <taxon>Gammaproteobacteria</taxon>
        <taxon>Enterobacterales</taxon>
        <taxon>Enterobacteriaceae</taxon>
        <taxon>Citrobacter</taxon>
    </lineage>
</organism>
<protein>
    <submittedName>
        <fullName evidence="2">Uncharacterized protein</fullName>
    </submittedName>
</protein>